<evidence type="ECO:0008006" key="3">
    <source>
        <dbReference type="Google" id="ProtNLM"/>
    </source>
</evidence>
<dbReference type="EMBL" id="JAVRRL010000145">
    <property type="protein sequence ID" value="KAK5107017.1"/>
    <property type="molecule type" value="Genomic_DNA"/>
</dbReference>
<dbReference type="SUPFAM" id="SSF52540">
    <property type="entry name" value="P-loop containing nucleoside triphosphate hydrolases"/>
    <property type="match status" value="1"/>
</dbReference>
<name>A0AAN7T8X0_9PEZI</name>
<evidence type="ECO:0000313" key="2">
    <source>
        <dbReference type="Proteomes" id="UP001310890"/>
    </source>
</evidence>
<accession>A0AAN7T8X0</accession>
<dbReference type="Gene3D" id="3.40.50.300">
    <property type="entry name" value="P-loop containing nucleotide triphosphate hydrolases"/>
    <property type="match status" value="1"/>
</dbReference>
<gene>
    <name evidence="1" type="ORF">LTR62_001926</name>
</gene>
<dbReference type="InterPro" id="IPR027417">
    <property type="entry name" value="P-loop_NTPase"/>
</dbReference>
<sequence>MARLRRTVDDELQGPERHNFAIPSSDTGMRGVEELVGREDELENIHAALVGDGTCRTVILDGLGSIGKTQLAIAYPKRHKDSYSAVFWLKFRDVASVKRTFAITSRRILRYHHSASLVCSDLTGSLDDTVDAVLAWLSDLDSTRWLAIYDEYDNPRVLSNNDSDAIDMDQYLPDAW</sequence>
<reference evidence="1" key="1">
    <citation type="submission" date="2023-08" db="EMBL/GenBank/DDBJ databases">
        <title>Black Yeasts Isolated from many extreme environments.</title>
        <authorList>
            <person name="Coleine C."/>
            <person name="Stajich J.E."/>
            <person name="Selbmann L."/>
        </authorList>
    </citation>
    <scope>NUCLEOTIDE SEQUENCE</scope>
    <source>
        <strain evidence="1">CCFEE 5401</strain>
    </source>
</reference>
<comment type="caution">
    <text evidence="1">The sequence shown here is derived from an EMBL/GenBank/DDBJ whole genome shotgun (WGS) entry which is preliminary data.</text>
</comment>
<dbReference type="AlphaFoldDB" id="A0AAN7T8X0"/>
<evidence type="ECO:0000313" key="1">
    <source>
        <dbReference type="EMBL" id="KAK5107017.1"/>
    </source>
</evidence>
<organism evidence="1 2">
    <name type="scientific">Meristemomyces frigidus</name>
    <dbReference type="NCBI Taxonomy" id="1508187"/>
    <lineage>
        <taxon>Eukaryota</taxon>
        <taxon>Fungi</taxon>
        <taxon>Dikarya</taxon>
        <taxon>Ascomycota</taxon>
        <taxon>Pezizomycotina</taxon>
        <taxon>Dothideomycetes</taxon>
        <taxon>Dothideomycetidae</taxon>
        <taxon>Mycosphaerellales</taxon>
        <taxon>Teratosphaeriaceae</taxon>
        <taxon>Meristemomyces</taxon>
    </lineage>
</organism>
<dbReference type="Proteomes" id="UP001310890">
    <property type="component" value="Unassembled WGS sequence"/>
</dbReference>
<proteinExistence type="predicted"/>
<protein>
    <recommendedName>
        <fullName evidence="3">NB-ARC domain-containing protein</fullName>
    </recommendedName>
</protein>